<keyword evidence="1" id="KW-0663">Pyridoxal phosphate</keyword>
<gene>
    <name evidence="2" type="ORF">S12H4_35890</name>
</gene>
<dbReference type="PANTHER" id="PTHR30244:SF36">
    <property type="entry name" value="3-OXO-GLUCOSE-6-PHOSPHATE:GLUTAMATE AMINOTRANSFERASE"/>
    <property type="match status" value="1"/>
</dbReference>
<dbReference type="InterPro" id="IPR015424">
    <property type="entry name" value="PyrdxlP-dep_Trfase"/>
</dbReference>
<dbReference type="Gene3D" id="3.40.640.10">
    <property type="entry name" value="Type I PLP-dependent aspartate aminotransferase-like (Major domain)"/>
    <property type="match status" value="1"/>
</dbReference>
<dbReference type="AlphaFoldDB" id="X1S5P4"/>
<evidence type="ECO:0008006" key="3">
    <source>
        <dbReference type="Google" id="ProtNLM"/>
    </source>
</evidence>
<dbReference type="PANTHER" id="PTHR30244">
    <property type="entry name" value="TRANSAMINASE"/>
    <property type="match status" value="1"/>
</dbReference>
<comment type="caution">
    <text evidence="2">The sequence shown here is derived from an EMBL/GenBank/DDBJ whole genome shotgun (WGS) entry which is preliminary data.</text>
</comment>
<dbReference type="SUPFAM" id="SSF53383">
    <property type="entry name" value="PLP-dependent transferases"/>
    <property type="match status" value="1"/>
</dbReference>
<dbReference type="GO" id="GO:0000271">
    <property type="term" value="P:polysaccharide biosynthetic process"/>
    <property type="evidence" value="ECO:0007669"/>
    <property type="project" value="TreeGrafter"/>
</dbReference>
<reference evidence="2" key="1">
    <citation type="journal article" date="2014" name="Front. Microbiol.">
        <title>High frequency of phylogenetically diverse reductive dehalogenase-homologous genes in deep subseafloor sedimentary metagenomes.</title>
        <authorList>
            <person name="Kawai M."/>
            <person name="Futagami T."/>
            <person name="Toyoda A."/>
            <person name="Takaki Y."/>
            <person name="Nishi S."/>
            <person name="Hori S."/>
            <person name="Arai W."/>
            <person name="Tsubouchi T."/>
            <person name="Morono Y."/>
            <person name="Uchiyama I."/>
            <person name="Ito T."/>
            <person name="Fujiyama A."/>
            <person name="Inagaki F."/>
            <person name="Takami H."/>
        </authorList>
    </citation>
    <scope>NUCLEOTIDE SEQUENCE</scope>
    <source>
        <strain evidence="2">Expedition CK06-06</strain>
    </source>
</reference>
<feature type="non-terminal residue" evidence="2">
    <location>
        <position position="244"/>
    </location>
</feature>
<protein>
    <recommendedName>
        <fullName evidence="3">DegT/DnrJ/EryC1/StrS family aminotransferase</fullName>
    </recommendedName>
</protein>
<dbReference type="InterPro" id="IPR015421">
    <property type="entry name" value="PyrdxlP-dep_Trfase_major"/>
</dbReference>
<accession>X1S5P4</accession>
<name>X1S5P4_9ZZZZ</name>
<proteinExistence type="predicted"/>
<dbReference type="Pfam" id="PF01041">
    <property type="entry name" value="DegT_DnrJ_EryC1"/>
    <property type="match status" value="1"/>
</dbReference>
<dbReference type="EMBL" id="BARW01021361">
    <property type="protein sequence ID" value="GAI88362.1"/>
    <property type="molecule type" value="Genomic_DNA"/>
</dbReference>
<evidence type="ECO:0000313" key="2">
    <source>
        <dbReference type="EMBL" id="GAI88362.1"/>
    </source>
</evidence>
<dbReference type="GO" id="GO:0008483">
    <property type="term" value="F:transaminase activity"/>
    <property type="evidence" value="ECO:0007669"/>
    <property type="project" value="TreeGrafter"/>
</dbReference>
<organism evidence="2">
    <name type="scientific">marine sediment metagenome</name>
    <dbReference type="NCBI Taxonomy" id="412755"/>
    <lineage>
        <taxon>unclassified sequences</taxon>
        <taxon>metagenomes</taxon>
        <taxon>ecological metagenomes</taxon>
    </lineage>
</organism>
<dbReference type="InterPro" id="IPR000653">
    <property type="entry name" value="DegT/StrS_aminotransferase"/>
</dbReference>
<dbReference type="GO" id="GO:0030170">
    <property type="term" value="F:pyridoxal phosphate binding"/>
    <property type="evidence" value="ECO:0007669"/>
    <property type="project" value="TreeGrafter"/>
</dbReference>
<evidence type="ECO:0000256" key="1">
    <source>
        <dbReference type="ARBA" id="ARBA00022898"/>
    </source>
</evidence>
<sequence length="244" mass="26957">MNVPLVDLKTQYQSIKPEVDRAINRVLHSGSYVMAEEVEAFEEEWAEYCKAKYCVGVSSGTDALYLTLKALGISGQQVVTTPFTFFATTQAIIASGNYPMYVDVDETGNLPPVDFGDRVAIPVHLYGRPGKWKGSRIIEDSAQAHGLPLSGLAACFSFYPTKNLGAMGQAGAVVTNDLNLANEVRRLRTYGEAGRFVHYRLTGNHRMDELQAAILRAKLPYLSSWNKARRDRALQYGATLDRVS</sequence>